<dbReference type="PROSITE" id="PS50018">
    <property type="entry name" value="RAS_GTPASE_ACTIV_2"/>
    <property type="match status" value="1"/>
</dbReference>
<evidence type="ECO:0000259" key="2">
    <source>
        <dbReference type="PROSITE" id="PS50018"/>
    </source>
</evidence>
<feature type="domain" description="Ras-GAP" evidence="2">
    <location>
        <begin position="1275"/>
        <end position="1459"/>
    </location>
</feature>
<name>A0ABP0ZI12_9ASCO</name>
<dbReference type="RefSeq" id="XP_066828249.1">
    <property type="nucleotide sequence ID" value="XM_066971186.1"/>
</dbReference>
<dbReference type="InterPro" id="IPR036865">
    <property type="entry name" value="CRAL-TRIO_dom_sf"/>
</dbReference>
<keyword evidence="4" id="KW-1185">Reference proteome</keyword>
<organism evidence="3 4">
    <name type="scientific">Lodderomyces beijingensis</name>
    <dbReference type="NCBI Taxonomy" id="1775926"/>
    <lineage>
        <taxon>Eukaryota</taxon>
        <taxon>Fungi</taxon>
        <taxon>Dikarya</taxon>
        <taxon>Ascomycota</taxon>
        <taxon>Saccharomycotina</taxon>
        <taxon>Pichiomycetes</taxon>
        <taxon>Debaryomycetaceae</taxon>
        <taxon>Candida/Lodderomyces clade</taxon>
        <taxon>Lodderomyces</taxon>
    </lineage>
</organism>
<accession>A0ABP0ZI12</accession>
<dbReference type="PANTHER" id="PTHR10194">
    <property type="entry name" value="RAS GTPASE-ACTIVATING PROTEINS"/>
    <property type="match status" value="1"/>
</dbReference>
<dbReference type="InterPro" id="IPR001936">
    <property type="entry name" value="RasGAP_dom"/>
</dbReference>
<proteinExistence type="predicted"/>
<dbReference type="InterPro" id="IPR008936">
    <property type="entry name" value="Rho_GTPase_activation_prot"/>
</dbReference>
<evidence type="ECO:0000313" key="4">
    <source>
        <dbReference type="Proteomes" id="UP001497383"/>
    </source>
</evidence>
<dbReference type="CDD" id="cd05392">
    <property type="entry name" value="RasGAP_Neurofibromin_like"/>
    <property type="match status" value="1"/>
</dbReference>
<keyword evidence="1" id="KW-0343">GTPase activation</keyword>
<dbReference type="Gene3D" id="3.40.525.10">
    <property type="entry name" value="CRAL-TRIO lipid binding domain"/>
    <property type="match status" value="1"/>
</dbReference>
<protein>
    <recommendedName>
        <fullName evidence="2">Ras-GAP domain-containing protein</fullName>
    </recommendedName>
</protein>
<dbReference type="SUPFAM" id="SSF48350">
    <property type="entry name" value="GTPase activation domain, GAP"/>
    <property type="match status" value="1"/>
</dbReference>
<dbReference type="Gene3D" id="1.10.506.10">
    <property type="entry name" value="GTPase Activation - p120gap, domain 1"/>
    <property type="match status" value="1"/>
</dbReference>
<reference evidence="3 4" key="1">
    <citation type="submission" date="2024-03" db="EMBL/GenBank/DDBJ databases">
        <authorList>
            <person name="Brejova B."/>
        </authorList>
    </citation>
    <scope>NUCLEOTIDE SEQUENCE [LARGE SCALE GENOMIC DNA]</scope>
    <source>
        <strain evidence="3 4">CBS 14171</strain>
    </source>
</reference>
<dbReference type="PANTHER" id="PTHR10194:SF60">
    <property type="entry name" value="RAS GTPASE-ACTIVATING PROTEIN RASKOL"/>
    <property type="match status" value="1"/>
</dbReference>
<evidence type="ECO:0000256" key="1">
    <source>
        <dbReference type="ARBA" id="ARBA00022468"/>
    </source>
</evidence>
<dbReference type="PROSITE" id="PS00509">
    <property type="entry name" value="RAS_GTPASE_ACTIV_1"/>
    <property type="match status" value="1"/>
</dbReference>
<dbReference type="SMART" id="SM00323">
    <property type="entry name" value="RasGAP"/>
    <property type="match status" value="1"/>
</dbReference>
<gene>
    <name evidence="3" type="ORF">LODBEIA_P13110</name>
</gene>
<sequence length="2637" mass="303096">MSEVGFTDNQEAIISSLATKLESLLPTRTGHSMEEVEIDPQFLQIKKIILSTNCKKPLMVTLIITSLTELLRTINVEARDTKLKYRDEKSRSSTLLICRLLNALLKAIWNRKTSYMDESEFMSNYSKFYKYDVPQPLCPKTVVDLLDFYVNLLSSGMLKKVLALIRNDQHTTPSPGTSVRDTSSIIEDYQSTPEDAIFKSINEIDSCIEAILRFIAVSNSEEYYEYLYERMFSYADKNQTIPLPVIQTYVPLIKFVFFSQRNRLRFAASILKAIPFIRSNTWKQVFLFYFSSCNKDQIFSRPDDYVKLVDIRYPTFVNDLKLIFDAILGLFDETPTMSACASYMLSSFLIVCVEDFQEFNSVKSINKLKLTFNKRIKYISQILKESANVSTLESFEVLTRILHLAARLESAGYKDHPVLVFGLRHLDEIFPKVLEYEKVHEAELQQNPELRSKYEITKVNFYTAAILLRPEKYFNSLTKQYREKKHDILVTKAFVNIVKALSEIETAREIFPKFLQSMVDEFRTIIFGALKILHTFETHQRDVNASSDFCNPTIASEFLNIDENEKKAEECLQMTFQSTTTNLDQYATDVGNQLRASEMVQDDSTSKVSSLASHSQSFTLAFQTIVDAEEIIASILSIFVAVPNLYFNDPNLMDDKNLTNVPLSELVESIIQFCHRCVLPLRQAFKTPSVIVGDRRLFEAARSLSLIAVDSSTKVNPNVSNLSVFAKFIICNCIVQSICDSCLKLSLMDPRFKTSFLFLNQFLHLRDIFSQTLSSNPLLADPEAREKYDTCGAALSSLEKVLLLASCTHDPQFYNYTKEAMNWYIDEIQTYRSLYRSGDINDNLLETFQDMYRDETVFTGFVSLQKRHRAILRGARPTRALYHVWLMIYQRWRKLLRDHEHISDNNMVFRHFTGFLVSTSGCFMSGIQSLLFSGEELNPKSKCHECISYFFDQCIDLLSSQDCVVRVIVKDTLCNESHSDVYDMITTKLMAKATTFLASKVQTEESVVFLEQAMIIITAMVNVRNDGALVLSCSLPQICQFFINFINAIDGEIDKLRLKLRFCKLGYALESDRASTGLKGAYRLRNFYAKASVEWLEQGVYGEEFDEMDLDKGDSSEVMFLKMDLMVHCSKALCLQLQHLLLEVPDGIKNSEIKKYKDLVFGNYFSLFYKIIQKYTKMAKTSRQKHKLQQVVDNILESITNVLQYDSDIGIEYILPMGYHENHKVRAIFLNVFASVLSSHLVKKDPEEFPDEMIKDLSNQTEVFSAIASCATSLEHNLLASSIFSVFSYTNNLDRLLQALLNDEVANLSRSTDLFRRNSTFTRLLFNFAQDYGSEYLNKTLFVVIENLVSSHVHFEVEKRESREDSLLFLDHLGKIVDRITESTAELPDEFKFVCEEIRRSISAKFHDRALIAVGSFIFLRFLCPAIVSPEQYFKIQVDDPKTKRSLMQLVKILQNMANGTLASVRWPGLVGEADALNKLNDKILVFLRKISGGKSKRYPFATGPRAKPIPELRYVHKFIYHNFVPIRTKFISGKSSIVSLHTRVEKFKIFDTILMKMGLPKPSVKLQLNSALKAIETNGNDEDDSKFNDFMSKMSLKYADASPDSINVIHSAIFKDATPVVVVNLKRLRDRPSDMQFLVYKILETLSQVWDNKFYLVYDFTEFYYLNDTKFTEFGELLAKYSSKQMFCNCKRVYYFNIPRFEYSSIVQYMKLFRGKGMEHDIKVYVHSSVDSDHIVNNLCLDSDTVAVSKDCKITYRNVMLHSPQTGEYVPVSLRIGRNFLTVNFEDSVKFDNPLAVVKRYNPVEVYRLTDINRCEISNYTGFDDEFTIYLNHSDEVTFRSTNRLEILRFLYFSTSRLLKNAGYVEQERDYLSEFHDMRWFGRLYNLVFQGLLSGDAEVKSASAVLFGSLSSYFDIDFGVSEKNAKSLPFPTDATNISVEVSSHLAKTYPEMTYRFFKAYLDNYEKMEHSTRLNSILYISPWISNVYDYVYSQSEYNGPERVGDLIRQFCRITVLNREHTSFLSDYVWKKLFQETRLVEALVEEVVAFAIDSKNVGPDWSFIISIIVPSGEVCGEVSTRLNSAVKTVLTTDSAIALQSKLFEITVLVKVCSSLFFSSYLLARLYLADIVFFVTLFIDNLHIEVGSDLRNLIISAVHSFLHKPRLTQQQQTVINSTIEYFSSPRAKMLFNMSRDSKSSLDAIQIFNRIANFEVLCDYLNEFIYAVSSSDDKTNWKARWSSNSIDVAFNKNSLFQDRAVLVAGILAKNGVSDSFACRAIKLLSRGDIRGIDRLICVSVALARIMSGLEKTSVLPPILFWPQICFALTNYTASYQVAIQNLVVTTTKLMLMGPQAIEDCFARRGYLEPYIADFQERNELSITRENYVVHIFTILTQGLKVSQFRHLSMSCIKEFFKVSYSVRKYRPVNGRSLEGNAYAYLVIMYLCMDNSEFEEYLRELQIDCDFVAIDKTQRIPTFLLDFLVDDSESSQTVRVCIGQFFKDTKVVDVGLRTRFISMYYQLVGRREEAALLIYHIIQPTLRLFLQSTSSAEEIEKVSNVIFRVSEITDYDATKYIRIIDDLVASKGLQVIQKLETLKPMESSLDKNQNFTAAFNFDIKSTQAMFYRAACTYVEGIKLDD</sequence>
<dbReference type="Pfam" id="PF00616">
    <property type="entry name" value="RasGAP"/>
    <property type="match status" value="1"/>
</dbReference>
<dbReference type="GeneID" id="92206507"/>
<evidence type="ECO:0000313" key="3">
    <source>
        <dbReference type="EMBL" id="CAK9436789.1"/>
    </source>
</evidence>
<dbReference type="InterPro" id="IPR023152">
    <property type="entry name" value="RasGAP_CS"/>
</dbReference>
<dbReference type="Proteomes" id="UP001497383">
    <property type="component" value="Chromosome 2"/>
</dbReference>
<dbReference type="InterPro" id="IPR039360">
    <property type="entry name" value="Ras_GTPase"/>
</dbReference>
<dbReference type="EMBL" id="OZ022406">
    <property type="protein sequence ID" value="CAK9436789.1"/>
    <property type="molecule type" value="Genomic_DNA"/>
</dbReference>